<dbReference type="RefSeq" id="XP_010424388.1">
    <property type="nucleotide sequence ID" value="XM_010426086.1"/>
</dbReference>
<evidence type="ECO:0000313" key="2">
    <source>
        <dbReference type="RefSeq" id="XP_010424388.1"/>
    </source>
</evidence>
<dbReference type="PANTHER" id="PTHR33710">
    <property type="entry name" value="BNAC02G09200D PROTEIN"/>
    <property type="match status" value="1"/>
</dbReference>
<name>A0ABM0TCV9_CAMSA</name>
<sequence>MEAHKFLWQEIKDHHDSPLIQNKHMGKHFHVDVHPMRDFQTVVNLCSLSDVASHVLLFTWCYKRENDLILKKLDRVMANSAWKRSNPHAYIVFNVGGCSDHLNFRIMVKGAQFNFVNLLTKMEEYLPIVGSYWQDTQPLFLSTSSLFRFSKKRKGLESALRSLENHHLGNLVWKSKEAFDSLCKKQHANLANPSPQPMEVENTAFKQWEFLACLEEKYLKQKSKLHWLQVGDRNNKAFPRAATMRAAMNSVKEIQCQDKRVVVKEDEIKVESER</sequence>
<keyword evidence="1" id="KW-1185">Reference proteome</keyword>
<reference evidence="2" key="2">
    <citation type="submission" date="2025-08" db="UniProtKB">
        <authorList>
            <consortium name="RefSeq"/>
        </authorList>
    </citation>
    <scope>IDENTIFICATION</scope>
    <source>
        <tissue evidence="2">Leaf</tissue>
    </source>
</reference>
<protein>
    <submittedName>
        <fullName evidence="2">Uncharacterized protein LOC104709478</fullName>
    </submittedName>
</protein>
<proteinExistence type="predicted"/>
<gene>
    <name evidence="2" type="primary">LOC104709478</name>
</gene>
<accession>A0ABM0TCV9</accession>
<dbReference type="GeneID" id="104709478"/>
<dbReference type="PANTHER" id="PTHR33710:SF79">
    <property type="entry name" value="OS06G0205337 PROTEIN"/>
    <property type="match status" value="1"/>
</dbReference>
<evidence type="ECO:0000313" key="1">
    <source>
        <dbReference type="Proteomes" id="UP000694864"/>
    </source>
</evidence>
<organism evidence="1 2">
    <name type="scientific">Camelina sativa</name>
    <name type="common">False flax</name>
    <name type="synonym">Myagrum sativum</name>
    <dbReference type="NCBI Taxonomy" id="90675"/>
    <lineage>
        <taxon>Eukaryota</taxon>
        <taxon>Viridiplantae</taxon>
        <taxon>Streptophyta</taxon>
        <taxon>Embryophyta</taxon>
        <taxon>Tracheophyta</taxon>
        <taxon>Spermatophyta</taxon>
        <taxon>Magnoliopsida</taxon>
        <taxon>eudicotyledons</taxon>
        <taxon>Gunneridae</taxon>
        <taxon>Pentapetalae</taxon>
        <taxon>rosids</taxon>
        <taxon>malvids</taxon>
        <taxon>Brassicales</taxon>
        <taxon>Brassicaceae</taxon>
        <taxon>Camelineae</taxon>
        <taxon>Camelina</taxon>
    </lineage>
</organism>
<dbReference type="Proteomes" id="UP000694864">
    <property type="component" value="Chromosome 8"/>
</dbReference>
<reference evidence="1" key="1">
    <citation type="journal article" date="2014" name="Nat. Commun.">
        <title>The emerging biofuel crop Camelina sativa retains a highly undifferentiated hexaploid genome structure.</title>
        <authorList>
            <person name="Kagale S."/>
            <person name="Koh C."/>
            <person name="Nixon J."/>
            <person name="Bollina V."/>
            <person name="Clarke W.E."/>
            <person name="Tuteja R."/>
            <person name="Spillane C."/>
            <person name="Robinson S.J."/>
            <person name="Links M.G."/>
            <person name="Clarke C."/>
            <person name="Higgins E.E."/>
            <person name="Huebert T."/>
            <person name="Sharpe A.G."/>
            <person name="Parkin I.A."/>
        </authorList>
    </citation>
    <scope>NUCLEOTIDE SEQUENCE [LARGE SCALE GENOMIC DNA]</scope>
    <source>
        <strain evidence="1">cv. DH55</strain>
    </source>
</reference>